<dbReference type="NCBIfam" id="TIGR01617">
    <property type="entry name" value="arsC_related"/>
    <property type="match status" value="1"/>
</dbReference>
<proteinExistence type="inferred from homology"/>
<dbReference type="InterPro" id="IPR036249">
    <property type="entry name" value="Thioredoxin-like_sf"/>
</dbReference>
<dbReference type="PANTHER" id="PTHR30041">
    <property type="entry name" value="ARSENATE REDUCTASE"/>
    <property type="match status" value="1"/>
</dbReference>
<reference evidence="4" key="1">
    <citation type="submission" date="2022-12" db="EMBL/GenBank/DDBJ databases">
        <title>Description and comparative metabolic analysis of Aerococcus sp. nov., isolated from the feces of a pig.</title>
        <authorList>
            <person name="Chang Y.-H."/>
        </authorList>
    </citation>
    <scope>NUCLEOTIDE SEQUENCE</scope>
    <source>
        <strain evidence="4">YH-aer222</strain>
    </source>
</reference>
<dbReference type="RefSeq" id="WP_268751955.1">
    <property type="nucleotide sequence ID" value="NZ_JAPRFQ010000001.1"/>
</dbReference>
<accession>A0A9X3JFR6</accession>
<evidence type="ECO:0000256" key="2">
    <source>
        <dbReference type="ARBA" id="ARBA00023284"/>
    </source>
</evidence>
<dbReference type="SUPFAM" id="SSF52833">
    <property type="entry name" value="Thioredoxin-like"/>
    <property type="match status" value="1"/>
</dbReference>
<dbReference type="EMBL" id="JAPRFR010000001">
    <property type="protein sequence ID" value="MCZ0725640.1"/>
    <property type="molecule type" value="Genomic_DNA"/>
</dbReference>
<keyword evidence="1" id="KW-1015">Disulfide bond</keyword>
<evidence type="ECO:0000313" key="5">
    <source>
        <dbReference type="Proteomes" id="UP001146670"/>
    </source>
</evidence>
<dbReference type="InterPro" id="IPR006504">
    <property type="entry name" value="Tscrpt_reg_Spx/MgsR"/>
</dbReference>
<sequence>MLAFYGIPNCTTCKKAEKQLNEWGLDYQYYNLKEETPSKESLRALIDQEGEDSRRLFNTSGQLYRELDLANKWADLTLEDKVNLLHQDGMLVKRPLIIGQDQYTIGSDINVWQNLAN</sequence>
<dbReference type="InterPro" id="IPR006660">
    <property type="entry name" value="Arsenate_reductase-like"/>
</dbReference>
<evidence type="ECO:0000256" key="1">
    <source>
        <dbReference type="ARBA" id="ARBA00023157"/>
    </source>
</evidence>
<evidence type="ECO:0000313" key="4">
    <source>
        <dbReference type="EMBL" id="MCZ0725640.1"/>
    </source>
</evidence>
<comment type="similarity">
    <text evidence="3">Belongs to the ArsC family.</text>
</comment>
<keyword evidence="2" id="KW-0676">Redox-active center</keyword>
<name>A0A9X3JFR6_9LACT</name>
<dbReference type="Pfam" id="PF03960">
    <property type="entry name" value="ArsC"/>
    <property type="match status" value="1"/>
</dbReference>
<evidence type="ECO:0000256" key="3">
    <source>
        <dbReference type="PROSITE-ProRule" id="PRU01282"/>
    </source>
</evidence>
<comment type="caution">
    <text evidence="4">The sequence shown here is derived from an EMBL/GenBank/DDBJ whole genome shotgun (WGS) entry which is preliminary data.</text>
</comment>
<protein>
    <submittedName>
        <fullName evidence="4">Spx/MgsR family RNA polymerase-binding regulatory protein</fullName>
    </submittedName>
</protein>
<dbReference type="AlphaFoldDB" id="A0A9X3JFR6"/>
<dbReference type="PROSITE" id="PS51353">
    <property type="entry name" value="ARSC"/>
    <property type="match status" value="1"/>
</dbReference>
<organism evidence="4 5">
    <name type="scientific">Aerococcus kribbianus</name>
    <dbReference type="NCBI Taxonomy" id="2999064"/>
    <lineage>
        <taxon>Bacteria</taxon>
        <taxon>Bacillati</taxon>
        <taxon>Bacillota</taxon>
        <taxon>Bacilli</taxon>
        <taxon>Lactobacillales</taxon>
        <taxon>Aerococcaceae</taxon>
        <taxon>Aerococcus</taxon>
    </lineage>
</organism>
<dbReference type="Proteomes" id="UP001146670">
    <property type="component" value="Unassembled WGS sequence"/>
</dbReference>
<gene>
    <name evidence="4" type="ORF">OW157_03530</name>
</gene>
<dbReference type="Gene3D" id="3.40.30.10">
    <property type="entry name" value="Glutaredoxin"/>
    <property type="match status" value="1"/>
</dbReference>
<dbReference type="PANTHER" id="PTHR30041:SF8">
    <property type="entry name" value="PROTEIN YFFB"/>
    <property type="match status" value="1"/>
</dbReference>
<keyword evidence="5" id="KW-1185">Reference proteome</keyword>